<keyword evidence="6" id="KW-1185">Reference proteome</keyword>
<protein>
    <submittedName>
        <fullName evidence="5">DNA-binding FadR family transcriptional regulator</fullName>
    </submittedName>
</protein>
<gene>
    <name evidence="5" type="ORF">BJ960_003121</name>
</gene>
<dbReference type="Gene3D" id="1.20.120.530">
    <property type="entry name" value="GntR ligand-binding domain-like"/>
    <property type="match status" value="1"/>
</dbReference>
<name>A0A852RBZ5_9MICO</name>
<keyword evidence="2 5" id="KW-0238">DNA-binding</keyword>
<dbReference type="InterPro" id="IPR000524">
    <property type="entry name" value="Tscrpt_reg_HTH_GntR"/>
</dbReference>
<reference evidence="5 6" key="1">
    <citation type="submission" date="2020-07" db="EMBL/GenBank/DDBJ databases">
        <title>Sequencing the genomes of 1000 actinobacteria strains.</title>
        <authorList>
            <person name="Klenk H.-P."/>
        </authorList>
    </citation>
    <scope>NUCLEOTIDE SEQUENCE [LARGE SCALE GENOMIC DNA]</scope>
    <source>
        <strain evidence="5 6">DSM 17380</strain>
    </source>
</reference>
<feature type="domain" description="HTH gntR-type" evidence="4">
    <location>
        <begin position="15"/>
        <end position="83"/>
    </location>
</feature>
<dbReference type="PRINTS" id="PR00035">
    <property type="entry name" value="HTHGNTR"/>
</dbReference>
<evidence type="ECO:0000313" key="5">
    <source>
        <dbReference type="EMBL" id="NYD28318.1"/>
    </source>
</evidence>
<keyword evidence="3" id="KW-0804">Transcription</keyword>
<dbReference type="EMBL" id="JACCBD010000001">
    <property type="protein sequence ID" value="NYD28318.1"/>
    <property type="molecule type" value="Genomic_DNA"/>
</dbReference>
<dbReference type="GO" id="GO:0003700">
    <property type="term" value="F:DNA-binding transcription factor activity"/>
    <property type="evidence" value="ECO:0007669"/>
    <property type="project" value="InterPro"/>
</dbReference>
<evidence type="ECO:0000313" key="6">
    <source>
        <dbReference type="Proteomes" id="UP000586095"/>
    </source>
</evidence>
<dbReference type="Pfam" id="PF07729">
    <property type="entry name" value="FCD"/>
    <property type="match status" value="1"/>
</dbReference>
<organism evidence="5 6">
    <name type="scientific">Leucobacter aridicollis</name>
    <dbReference type="NCBI Taxonomy" id="283878"/>
    <lineage>
        <taxon>Bacteria</taxon>
        <taxon>Bacillati</taxon>
        <taxon>Actinomycetota</taxon>
        <taxon>Actinomycetes</taxon>
        <taxon>Micrococcales</taxon>
        <taxon>Microbacteriaceae</taxon>
        <taxon>Leucobacter</taxon>
    </lineage>
</organism>
<dbReference type="Gene3D" id="1.10.10.10">
    <property type="entry name" value="Winged helix-like DNA-binding domain superfamily/Winged helix DNA-binding domain"/>
    <property type="match status" value="1"/>
</dbReference>
<keyword evidence="1" id="KW-0805">Transcription regulation</keyword>
<dbReference type="CDD" id="cd07377">
    <property type="entry name" value="WHTH_GntR"/>
    <property type="match status" value="1"/>
</dbReference>
<comment type="caution">
    <text evidence="5">The sequence shown here is derived from an EMBL/GenBank/DDBJ whole genome shotgun (WGS) entry which is preliminary data.</text>
</comment>
<dbReference type="SUPFAM" id="SSF46785">
    <property type="entry name" value="Winged helix' DNA-binding domain"/>
    <property type="match status" value="1"/>
</dbReference>
<evidence type="ECO:0000259" key="4">
    <source>
        <dbReference type="PROSITE" id="PS50949"/>
    </source>
</evidence>
<evidence type="ECO:0000256" key="3">
    <source>
        <dbReference type="ARBA" id="ARBA00023163"/>
    </source>
</evidence>
<dbReference type="SUPFAM" id="SSF48008">
    <property type="entry name" value="GntR ligand-binding domain-like"/>
    <property type="match status" value="1"/>
</dbReference>
<dbReference type="GO" id="GO:0003677">
    <property type="term" value="F:DNA binding"/>
    <property type="evidence" value="ECO:0007669"/>
    <property type="project" value="UniProtKB-KW"/>
</dbReference>
<dbReference type="AlphaFoldDB" id="A0A852RBZ5"/>
<dbReference type="InterPro" id="IPR011711">
    <property type="entry name" value="GntR_C"/>
</dbReference>
<dbReference type="RefSeq" id="WP_237463783.1">
    <property type="nucleotide sequence ID" value="NZ_BAAALZ010000004.1"/>
</dbReference>
<dbReference type="InterPro" id="IPR008920">
    <property type="entry name" value="TF_FadR/GntR_C"/>
</dbReference>
<dbReference type="Proteomes" id="UP000586095">
    <property type="component" value="Unassembled WGS sequence"/>
</dbReference>
<proteinExistence type="predicted"/>
<evidence type="ECO:0000256" key="1">
    <source>
        <dbReference type="ARBA" id="ARBA00023015"/>
    </source>
</evidence>
<dbReference type="InterPro" id="IPR036388">
    <property type="entry name" value="WH-like_DNA-bd_sf"/>
</dbReference>
<dbReference type="SMART" id="SM00345">
    <property type="entry name" value="HTH_GNTR"/>
    <property type="match status" value="1"/>
</dbReference>
<dbReference type="PANTHER" id="PTHR43537:SF5">
    <property type="entry name" value="UXU OPERON TRANSCRIPTIONAL REGULATOR"/>
    <property type="match status" value="1"/>
</dbReference>
<dbReference type="InterPro" id="IPR036390">
    <property type="entry name" value="WH_DNA-bd_sf"/>
</dbReference>
<dbReference type="SMART" id="SM00895">
    <property type="entry name" value="FCD"/>
    <property type="match status" value="1"/>
</dbReference>
<sequence length="241" mass="26376">MTSPRLIDAQPRDLRMRRTTTADEIKRLILARGLEPGSPLPTEAELIDALGVSRSSVREAIRTLSTLDIVDVRHGHGTYVGQMSLDPMVQTLVFRGVLSPEGSLDALREVVEVRLALDLSMAERVVEVARGAHHPRLEELVVEMDEKAAQGDMFLEADREFHTRLFELVGNGLAKQLVGAFWDVHTAVLPQLNIAPAEDIHQTAAAHGAMLRAAVAGDVDAYRAAVVDHYAPLQRSLSRSA</sequence>
<dbReference type="PANTHER" id="PTHR43537">
    <property type="entry name" value="TRANSCRIPTIONAL REGULATOR, GNTR FAMILY"/>
    <property type="match status" value="1"/>
</dbReference>
<evidence type="ECO:0000256" key="2">
    <source>
        <dbReference type="ARBA" id="ARBA00023125"/>
    </source>
</evidence>
<accession>A0A852RBZ5</accession>
<dbReference type="PROSITE" id="PS50949">
    <property type="entry name" value="HTH_GNTR"/>
    <property type="match status" value="1"/>
</dbReference>
<dbReference type="Pfam" id="PF00392">
    <property type="entry name" value="GntR"/>
    <property type="match status" value="1"/>
</dbReference>